<dbReference type="InterPro" id="IPR012902">
    <property type="entry name" value="N_methyl_site"/>
</dbReference>
<dbReference type="RefSeq" id="WP_395807461.1">
    <property type="nucleotide sequence ID" value="NZ_CP043494.1"/>
</dbReference>
<keyword evidence="1" id="KW-1133">Transmembrane helix</keyword>
<keyword evidence="1" id="KW-0812">Transmembrane</keyword>
<dbReference type="Proteomes" id="UP001611383">
    <property type="component" value="Chromosome"/>
</dbReference>
<dbReference type="EMBL" id="CP043494">
    <property type="protein sequence ID" value="WNG49500.1"/>
    <property type="molecule type" value="Genomic_DNA"/>
</dbReference>
<evidence type="ECO:0000313" key="2">
    <source>
        <dbReference type="EMBL" id="WNG49500.1"/>
    </source>
</evidence>
<feature type="transmembrane region" description="Helical" evidence="1">
    <location>
        <begin position="14"/>
        <end position="34"/>
    </location>
</feature>
<gene>
    <name evidence="2" type="ORF">F0U60_39315</name>
</gene>
<sequence>MSSAPRGVSLIEGMVASVVFLIGLVGVFQGIMVASEQNAMANQVNRASGIASQVRLALDSLGHDRVIGVPAGVGGLLSGECNPGADVQALAGGLENLNPGSEKWRVRCIFDLDAYEQNVAPSARLLPGYLGEDAYRFRRVLVWVSRVDEVSEVRIDEVAVVVSWREMGRRRFVRQFVGFYDASSFGNATNIEI</sequence>
<evidence type="ECO:0000313" key="3">
    <source>
        <dbReference type="Proteomes" id="UP001611383"/>
    </source>
</evidence>
<organism evidence="2 3">
    <name type="scientific">Archangium minus</name>
    <dbReference type="NCBI Taxonomy" id="83450"/>
    <lineage>
        <taxon>Bacteria</taxon>
        <taxon>Pseudomonadati</taxon>
        <taxon>Myxococcota</taxon>
        <taxon>Myxococcia</taxon>
        <taxon>Myxococcales</taxon>
        <taxon>Cystobacterineae</taxon>
        <taxon>Archangiaceae</taxon>
        <taxon>Archangium</taxon>
    </lineage>
</organism>
<reference evidence="2 3" key="1">
    <citation type="submission" date="2019-08" db="EMBL/GenBank/DDBJ databases">
        <title>Archangium and Cystobacter genomes.</title>
        <authorList>
            <person name="Chen I.-C.K."/>
            <person name="Wielgoss S."/>
        </authorList>
    </citation>
    <scope>NUCLEOTIDE SEQUENCE [LARGE SCALE GENOMIC DNA]</scope>
    <source>
        <strain evidence="2 3">Cbm 6</strain>
    </source>
</reference>
<accession>A0ABY9X281</accession>
<name>A0ABY9X281_9BACT</name>
<keyword evidence="3" id="KW-1185">Reference proteome</keyword>
<evidence type="ECO:0000256" key="1">
    <source>
        <dbReference type="SAM" id="Phobius"/>
    </source>
</evidence>
<keyword evidence="1" id="KW-0472">Membrane</keyword>
<dbReference type="PROSITE" id="PS00409">
    <property type="entry name" value="PROKAR_NTER_METHYL"/>
    <property type="match status" value="1"/>
</dbReference>
<proteinExistence type="predicted"/>
<protein>
    <submittedName>
        <fullName evidence="2">Prepilin cleavage protein</fullName>
    </submittedName>
</protein>